<evidence type="ECO:0000259" key="3">
    <source>
        <dbReference type="Pfam" id="PF01467"/>
    </source>
</evidence>
<keyword evidence="2" id="KW-0548">Nucleotidyltransferase</keyword>
<gene>
    <name evidence="4" type="ORF">HA237_05750</name>
    <name evidence="5" type="ORF">J4224_01505</name>
</gene>
<dbReference type="EMBL" id="DUFG01000027">
    <property type="protein sequence ID" value="HIH08842.1"/>
    <property type="molecule type" value="Genomic_DNA"/>
</dbReference>
<dbReference type="Gene3D" id="3.40.50.620">
    <property type="entry name" value="HUPs"/>
    <property type="match status" value="1"/>
</dbReference>
<evidence type="ECO:0000313" key="6">
    <source>
        <dbReference type="Proteomes" id="UP000577419"/>
    </source>
</evidence>
<dbReference type="SUPFAM" id="SSF52374">
    <property type="entry name" value="Nucleotidylyl transferase"/>
    <property type="match status" value="1"/>
</dbReference>
<name>A0A7J4ITR7_9ARCH</name>
<dbReference type="NCBIfam" id="TIGR00125">
    <property type="entry name" value="cyt_tran_rel"/>
    <property type="match status" value="1"/>
</dbReference>
<evidence type="ECO:0000313" key="5">
    <source>
        <dbReference type="EMBL" id="MBS3059081.1"/>
    </source>
</evidence>
<dbReference type="Proteomes" id="UP000683213">
    <property type="component" value="Unassembled WGS sequence"/>
</dbReference>
<evidence type="ECO:0000256" key="1">
    <source>
        <dbReference type="ARBA" id="ARBA00022679"/>
    </source>
</evidence>
<reference evidence="5" key="2">
    <citation type="submission" date="2021-03" db="EMBL/GenBank/DDBJ databases">
        <authorList>
            <person name="Jaffe A."/>
        </authorList>
    </citation>
    <scope>NUCLEOTIDE SEQUENCE</scope>
    <source>
        <strain evidence="5">RIFCSPHIGHO2_01_FULL_GW2011_AR10_43_9</strain>
    </source>
</reference>
<dbReference type="InterPro" id="IPR004821">
    <property type="entry name" value="Cyt_trans-like"/>
</dbReference>
<proteinExistence type="predicted"/>
<dbReference type="EMBL" id="JAGVWF010000021">
    <property type="protein sequence ID" value="MBS3059081.1"/>
    <property type="molecule type" value="Genomic_DNA"/>
</dbReference>
<dbReference type="Pfam" id="PF01467">
    <property type="entry name" value="CTP_transf_like"/>
    <property type="match status" value="1"/>
</dbReference>
<dbReference type="InterPro" id="IPR014729">
    <property type="entry name" value="Rossmann-like_a/b/a_fold"/>
</dbReference>
<evidence type="ECO:0000256" key="2">
    <source>
        <dbReference type="ARBA" id="ARBA00022695"/>
    </source>
</evidence>
<dbReference type="AlphaFoldDB" id="A0A7J4ITR7"/>
<dbReference type="GO" id="GO:0016779">
    <property type="term" value="F:nucleotidyltransferase activity"/>
    <property type="evidence" value="ECO:0007669"/>
    <property type="project" value="UniProtKB-KW"/>
</dbReference>
<evidence type="ECO:0000313" key="4">
    <source>
        <dbReference type="EMBL" id="HIH08842.1"/>
    </source>
</evidence>
<reference evidence="6" key="1">
    <citation type="journal article" date="2020" name="bioRxiv">
        <title>A rank-normalized archaeal taxonomy based on genome phylogeny resolves widespread incomplete and uneven classifications.</title>
        <authorList>
            <person name="Rinke C."/>
            <person name="Chuvochina M."/>
            <person name="Mussig A.J."/>
            <person name="Chaumeil P.-A."/>
            <person name="Waite D.W."/>
            <person name="Whitman W.B."/>
            <person name="Parks D.H."/>
            <person name="Hugenholtz P."/>
        </authorList>
    </citation>
    <scope>NUCLEOTIDE SEQUENCE [LARGE SCALE GENOMIC DNA]</scope>
</reference>
<sequence>MRKVMAFGTFDLLHPGHLHYLNQAKKLGNRLIVVVTTDKNAEKVKGKPPINAQQHRLELVNSLKPVDEAILGEENDFFMVVEEKKPDIIALGYDQAEQHEWVEKELKKRGLKVKVVRLEPLEEGKHKVSKIKEKIAKEFT</sequence>
<dbReference type="PANTHER" id="PTHR43793">
    <property type="entry name" value="FAD SYNTHASE"/>
    <property type="match status" value="1"/>
</dbReference>
<organism evidence="4 6">
    <name type="scientific">Candidatus Iainarchaeum sp</name>
    <dbReference type="NCBI Taxonomy" id="3101447"/>
    <lineage>
        <taxon>Archaea</taxon>
        <taxon>Candidatus Iainarchaeota</taxon>
        <taxon>Candidatus Iainarchaeia</taxon>
        <taxon>Candidatus Iainarchaeales</taxon>
        <taxon>Candidatus Iainarchaeaceae</taxon>
        <taxon>Candidatus Iainarchaeum</taxon>
    </lineage>
</organism>
<protein>
    <submittedName>
        <fullName evidence="4">FAD synthase</fullName>
    </submittedName>
</protein>
<dbReference type="Proteomes" id="UP000577419">
    <property type="component" value="Unassembled WGS sequence"/>
</dbReference>
<dbReference type="PANTHER" id="PTHR43793:SF1">
    <property type="entry name" value="FAD SYNTHASE"/>
    <property type="match status" value="1"/>
</dbReference>
<accession>A0A7J4ITR7</accession>
<keyword evidence="1" id="KW-0808">Transferase</keyword>
<reference evidence="5" key="3">
    <citation type="submission" date="2021-05" db="EMBL/GenBank/DDBJ databases">
        <title>Protein family content uncovers lineage relationships and bacterial pathway maintenance mechanisms in DPANN archaea.</title>
        <authorList>
            <person name="Castelle C.J."/>
            <person name="Meheust R."/>
            <person name="Jaffe A.L."/>
            <person name="Seitz K."/>
            <person name="Gong X."/>
            <person name="Baker B.J."/>
            <person name="Banfield J.F."/>
        </authorList>
    </citation>
    <scope>NUCLEOTIDE SEQUENCE</scope>
    <source>
        <strain evidence="5">RIFCSPHIGHO2_01_FULL_GW2011_AR10_43_9</strain>
    </source>
</reference>
<dbReference type="InterPro" id="IPR050385">
    <property type="entry name" value="Archaeal_FAD_synthase"/>
</dbReference>
<comment type="caution">
    <text evidence="4">The sequence shown here is derived from an EMBL/GenBank/DDBJ whole genome shotgun (WGS) entry which is preliminary data.</text>
</comment>
<feature type="domain" description="Cytidyltransferase-like" evidence="3">
    <location>
        <begin position="6"/>
        <end position="131"/>
    </location>
</feature>